<sequence length="634" mass="69780">MCDFSCYGESSEEWLALERTLPTADPDLPLSDIVRLANEEREAIAKKSMTELAHRIQSKDYSIPSRDGSSIQARFYRPLQAPTDALLPLYIHLQGGGFMFGTLDAEDAICARIAIGSKVAVLNIDYRHTPEFTHPTQWNDTEDAFEWVHDNMDKLSCDPSRVILGGISAGAWIAASLVLQRHLNRATDSRPPIAGQILMIPCLAHVDCYEPQLRKMKNHSISSYKQNESAPMFSLAELRWFTNLLKIENPDMNDTKLNPGNATPEQVKGMPPTVLGIVGLDPLRDEALLYAKMLTEAGSYEEKLSASARWDKVIEDGICWALSDPSPSNVLSSSRKGVLGVYNKYAPESIDLLPIKIVVMDTGIDQSHVDFDACEERIKASLTYVGMNTKDVKDTSGHGTHVAILLCEYAPNAHIYVLKIAHYKPGSSAIIAGSINDAVKKWEPDIISMSFGWPARDDEYDSLQKAIKNAHFNDVLLFAAASNDGANAKRAWPARHSGVICVHSTAADGTPSTFNPIVIPGDNFAVVGEAVEGAWLRHLCDEQTNQSCLMHKSGTSVATTIAAGIAAFLLQYARSNLSRRDAARLKQFEGMTAVLRRISVTIQGYNYIAPRLHPDNFFGKGKEFIDTSLRDALS</sequence>
<name>A0A8H5WZK8_FUSHE</name>
<dbReference type="InterPro" id="IPR029058">
    <property type="entry name" value="AB_hydrolase_fold"/>
</dbReference>
<comment type="caution">
    <text evidence="7">The sequence shown here is derived from an EMBL/GenBank/DDBJ whole genome shotgun (WGS) entry which is preliminary data.</text>
</comment>
<protein>
    <submittedName>
        <fullName evidence="7">Ab hydrolase superfamily</fullName>
    </submittedName>
</protein>
<dbReference type="PANTHER" id="PTHR23024">
    <property type="entry name" value="ARYLACETAMIDE DEACETYLASE"/>
    <property type="match status" value="1"/>
</dbReference>
<dbReference type="InterPro" id="IPR013094">
    <property type="entry name" value="AB_hydrolase_3"/>
</dbReference>
<keyword evidence="1 4" id="KW-0645">Protease</keyword>
<keyword evidence="8" id="KW-1185">Reference proteome</keyword>
<feature type="domain" description="Peptidase S8/S53" evidence="5">
    <location>
        <begin position="355"/>
        <end position="605"/>
    </location>
</feature>
<feature type="domain" description="Alpha/beta hydrolase fold-3" evidence="6">
    <location>
        <begin position="91"/>
        <end position="299"/>
    </location>
</feature>
<keyword evidence="2 4" id="KW-0378">Hydrolase</keyword>
<dbReference type="Gene3D" id="3.40.50.1820">
    <property type="entry name" value="alpha/beta hydrolase"/>
    <property type="match status" value="1"/>
</dbReference>
<comment type="similarity">
    <text evidence="4">Belongs to the peptidase S8 family.</text>
</comment>
<dbReference type="Proteomes" id="UP000567885">
    <property type="component" value="Unassembled WGS sequence"/>
</dbReference>
<evidence type="ECO:0000256" key="2">
    <source>
        <dbReference type="ARBA" id="ARBA00022801"/>
    </source>
</evidence>
<dbReference type="PANTHER" id="PTHR23024:SF182">
    <property type="entry name" value="PUTATIVE (AFU_ORTHOLOGUE AFUA_3G14960)-RELATED"/>
    <property type="match status" value="1"/>
</dbReference>
<proteinExistence type="inferred from homology"/>
<dbReference type="OrthoDB" id="408631at2759"/>
<feature type="active site" description="Charge relay system" evidence="4">
    <location>
        <position position="556"/>
    </location>
</feature>
<evidence type="ECO:0000256" key="1">
    <source>
        <dbReference type="ARBA" id="ARBA00022670"/>
    </source>
</evidence>
<dbReference type="SUPFAM" id="SSF53474">
    <property type="entry name" value="alpha/beta-Hydrolases"/>
    <property type="match status" value="1"/>
</dbReference>
<evidence type="ECO:0000259" key="5">
    <source>
        <dbReference type="Pfam" id="PF00082"/>
    </source>
</evidence>
<keyword evidence="3 4" id="KW-0720">Serine protease</keyword>
<evidence type="ECO:0000313" key="7">
    <source>
        <dbReference type="EMBL" id="KAF5675814.1"/>
    </source>
</evidence>
<dbReference type="AlphaFoldDB" id="A0A8H5WZK8"/>
<dbReference type="InterPro" id="IPR000209">
    <property type="entry name" value="Peptidase_S8/S53_dom"/>
</dbReference>
<dbReference type="PROSITE" id="PS51892">
    <property type="entry name" value="SUBTILASE"/>
    <property type="match status" value="1"/>
</dbReference>
<dbReference type="Gene3D" id="3.40.50.200">
    <property type="entry name" value="Peptidase S8/S53 domain"/>
    <property type="match status" value="1"/>
</dbReference>
<dbReference type="EMBL" id="JAAGWQ010000037">
    <property type="protein sequence ID" value="KAF5675814.1"/>
    <property type="molecule type" value="Genomic_DNA"/>
</dbReference>
<dbReference type="Pfam" id="PF07859">
    <property type="entry name" value="Abhydrolase_3"/>
    <property type="match status" value="1"/>
</dbReference>
<dbReference type="PRINTS" id="PR00723">
    <property type="entry name" value="SUBTILISIN"/>
</dbReference>
<dbReference type="InterPro" id="IPR023827">
    <property type="entry name" value="Peptidase_S8_Asp-AS"/>
</dbReference>
<dbReference type="PROSITE" id="PS00136">
    <property type="entry name" value="SUBTILASE_ASP"/>
    <property type="match status" value="1"/>
</dbReference>
<evidence type="ECO:0000256" key="3">
    <source>
        <dbReference type="ARBA" id="ARBA00022825"/>
    </source>
</evidence>
<evidence type="ECO:0000313" key="8">
    <source>
        <dbReference type="Proteomes" id="UP000567885"/>
    </source>
</evidence>
<organism evidence="7 8">
    <name type="scientific">Fusarium heterosporum</name>
    <dbReference type="NCBI Taxonomy" id="42747"/>
    <lineage>
        <taxon>Eukaryota</taxon>
        <taxon>Fungi</taxon>
        <taxon>Dikarya</taxon>
        <taxon>Ascomycota</taxon>
        <taxon>Pezizomycotina</taxon>
        <taxon>Sordariomycetes</taxon>
        <taxon>Hypocreomycetidae</taxon>
        <taxon>Hypocreales</taxon>
        <taxon>Nectriaceae</taxon>
        <taxon>Fusarium</taxon>
        <taxon>Fusarium heterosporum species complex</taxon>
    </lineage>
</organism>
<dbReference type="Pfam" id="PF00082">
    <property type="entry name" value="Peptidase_S8"/>
    <property type="match status" value="1"/>
</dbReference>
<dbReference type="InterPro" id="IPR015500">
    <property type="entry name" value="Peptidase_S8_subtilisin-rel"/>
</dbReference>
<dbReference type="GO" id="GO:0004252">
    <property type="term" value="F:serine-type endopeptidase activity"/>
    <property type="evidence" value="ECO:0007669"/>
    <property type="project" value="UniProtKB-UniRule"/>
</dbReference>
<reference evidence="7 8" key="1">
    <citation type="submission" date="2020-05" db="EMBL/GenBank/DDBJ databases">
        <title>Identification and distribution of gene clusters putatively required for synthesis of sphingolipid metabolism inhibitors in phylogenetically diverse species of the filamentous fungus Fusarium.</title>
        <authorList>
            <person name="Kim H.-S."/>
            <person name="Busman M."/>
            <person name="Brown D.W."/>
            <person name="Divon H."/>
            <person name="Uhlig S."/>
            <person name="Proctor R.H."/>
        </authorList>
    </citation>
    <scope>NUCLEOTIDE SEQUENCE [LARGE SCALE GENOMIC DNA]</scope>
    <source>
        <strain evidence="7 8">NRRL 20693</strain>
    </source>
</reference>
<dbReference type="CDD" id="cd00306">
    <property type="entry name" value="Peptidases_S8_S53"/>
    <property type="match status" value="1"/>
</dbReference>
<feature type="active site" description="Charge relay system" evidence="4">
    <location>
        <position position="361"/>
    </location>
</feature>
<accession>A0A8H5WZK8</accession>
<dbReference type="InterPro" id="IPR036852">
    <property type="entry name" value="Peptidase_S8/S53_dom_sf"/>
</dbReference>
<dbReference type="InterPro" id="IPR050466">
    <property type="entry name" value="Carboxylest/Gibb_receptor"/>
</dbReference>
<evidence type="ECO:0000259" key="6">
    <source>
        <dbReference type="Pfam" id="PF07859"/>
    </source>
</evidence>
<dbReference type="SUPFAM" id="SSF52743">
    <property type="entry name" value="Subtilisin-like"/>
    <property type="match status" value="1"/>
</dbReference>
<dbReference type="GO" id="GO:0006508">
    <property type="term" value="P:proteolysis"/>
    <property type="evidence" value="ECO:0007669"/>
    <property type="project" value="UniProtKB-KW"/>
</dbReference>
<gene>
    <name evidence="7" type="ORF">FHETE_2417</name>
</gene>
<feature type="active site" description="Charge relay system" evidence="4">
    <location>
        <position position="398"/>
    </location>
</feature>
<evidence type="ECO:0000256" key="4">
    <source>
        <dbReference type="PROSITE-ProRule" id="PRU01240"/>
    </source>
</evidence>